<protein>
    <submittedName>
        <fullName evidence="1">Beta family protein</fullName>
    </submittedName>
</protein>
<dbReference type="Proteomes" id="UP001155586">
    <property type="component" value="Unassembled WGS sequence"/>
</dbReference>
<dbReference type="AlphaFoldDB" id="A0A9X3CJE5"/>
<proteinExistence type="predicted"/>
<dbReference type="InterPro" id="IPR025683">
    <property type="entry name" value="Protein_beta"/>
</dbReference>
<sequence>PSVKVSISCSSFPTSFAGYDNGENPITERLIYNRIRKDFPELNLVYSDRGSARAEKVSGGGGTPAPRIDYPLPNDWRFIRHNLDKEDLVNKKDREKAYSELARQMIASDYWEKELRLWGTQVIELTAREEKLGINNPARSTAVRINIHLYKQLHYDAPVPDFDTDEEWVD</sequence>
<gene>
    <name evidence="1" type="ORF">MD483_22820</name>
</gene>
<evidence type="ECO:0000313" key="1">
    <source>
        <dbReference type="EMBL" id="MCW8336644.1"/>
    </source>
</evidence>
<reference evidence="1" key="1">
    <citation type="submission" date="2022-02" db="EMBL/GenBank/DDBJ databases">
        <title>Vibrio sp. nov., a new bacterium isolated from Bohai sea, China.</title>
        <authorList>
            <person name="Yuan Y."/>
        </authorList>
    </citation>
    <scope>NUCLEOTIDE SEQUENCE</scope>
    <source>
        <strain evidence="1">DBSS07</strain>
    </source>
</reference>
<dbReference type="EMBL" id="JAKRRX010000319">
    <property type="protein sequence ID" value="MCW8336644.1"/>
    <property type="molecule type" value="Genomic_DNA"/>
</dbReference>
<keyword evidence="2" id="KW-1185">Reference proteome</keyword>
<dbReference type="Pfam" id="PF14350">
    <property type="entry name" value="Beta_protein"/>
    <property type="match status" value="1"/>
</dbReference>
<evidence type="ECO:0000313" key="2">
    <source>
        <dbReference type="Proteomes" id="UP001155586"/>
    </source>
</evidence>
<accession>A0A9X3CJE5</accession>
<comment type="caution">
    <text evidence="1">The sequence shown here is derived from an EMBL/GenBank/DDBJ whole genome shotgun (WGS) entry which is preliminary data.</text>
</comment>
<name>A0A9X3CJE5_9VIBR</name>
<organism evidence="1 2">
    <name type="scientific">Vibrio paucivorans</name>
    <dbReference type="NCBI Taxonomy" id="2829489"/>
    <lineage>
        <taxon>Bacteria</taxon>
        <taxon>Pseudomonadati</taxon>
        <taxon>Pseudomonadota</taxon>
        <taxon>Gammaproteobacteria</taxon>
        <taxon>Vibrionales</taxon>
        <taxon>Vibrionaceae</taxon>
        <taxon>Vibrio</taxon>
    </lineage>
</organism>
<feature type="non-terminal residue" evidence="1">
    <location>
        <position position="1"/>
    </location>
</feature>